<dbReference type="EMBL" id="LAZR01042651">
    <property type="protein sequence ID" value="KKL09014.1"/>
    <property type="molecule type" value="Genomic_DNA"/>
</dbReference>
<gene>
    <name evidence="1" type="ORF">LCGC14_2570090</name>
</gene>
<proteinExistence type="predicted"/>
<comment type="caution">
    <text evidence="1">The sequence shown here is derived from an EMBL/GenBank/DDBJ whole genome shotgun (WGS) entry which is preliminary data.</text>
</comment>
<evidence type="ECO:0000313" key="1">
    <source>
        <dbReference type="EMBL" id="KKL09014.1"/>
    </source>
</evidence>
<protein>
    <submittedName>
        <fullName evidence="1">Uncharacterized protein</fullName>
    </submittedName>
</protein>
<sequence length="47" mass="4889">MGGTLLPRGPPVDGLAIDVGLGRVVIGVDAERTVFSSVDRRGLAERL</sequence>
<dbReference type="AlphaFoldDB" id="A0A0F9AHF7"/>
<name>A0A0F9AHF7_9ZZZZ</name>
<organism evidence="1">
    <name type="scientific">marine sediment metagenome</name>
    <dbReference type="NCBI Taxonomy" id="412755"/>
    <lineage>
        <taxon>unclassified sequences</taxon>
        <taxon>metagenomes</taxon>
        <taxon>ecological metagenomes</taxon>
    </lineage>
</organism>
<accession>A0A0F9AHF7</accession>
<reference evidence="1" key="1">
    <citation type="journal article" date="2015" name="Nature">
        <title>Complex archaea that bridge the gap between prokaryotes and eukaryotes.</title>
        <authorList>
            <person name="Spang A."/>
            <person name="Saw J.H."/>
            <person name="Jorgensen S.L."/>
            <person name="Zaremba-Niedzwiedzka K."/>
            <person name="Martijn J."/>
            <person name="Lind A.E."/>
            <person name="van Eijk R."/>
            <person name="Schleper C."/>
            <person name="Guy L."/>
            <person name="Ettema T.J."/>
        </authorList>
    </citation>
    <scope>NUCLEOTIDE SEQUENCE</scope>
</reference>